<keyword evidence="4" id="KW-1185">Reference proteome</keyword>
<dbReference type="KEGG" id="usu:LVJ78_07705"/>
<dbReference type="Proteomes" id="UP000294721">
    <property type="component" value="Unassembled WGS sequence"/>
</dbReference>
<protein>
    <submittedName>
        <fullName evidence="3">Class I SAM-dependent methyltransferase</fullName>
    </submittedName>
    <submittedName>
        <fullName evidence="2">Methyltransferase family protein</fullName>
    </submittedName>
</protein>
<dbReference type="RefSeq" id="WP_243650367.1">
    <property type="nucleotide sequence ID" value="NZ_CP091507.1"/>
</dbReference>
<gene>
    <name evidence="2" type="ORF">EV680_12240</name>
    <name evidence="3" type="ORF">LVJ78_07705</name>
</gene>
<keyword evidence="3" id="KW-0489">Methyltransferase</keyword>
<name>A0AAE9GVP8_9NEIS</name>
<evidence type="ECO:0000313" key="3">
    <source>
        <dbReference type="EMBL" id="UOO78595.1"/>
    </source>
</evidence>
<reference evidence="3" key="3">
    <citation type="journal article" date="2022" name="Res Sq">
        <title>Evolution of multicellular longitudinally dividing oral cavity symbionts (Neisseriaceae).</title>
        <authorList>
            <person name="Nyongesa S."/>
            <person name="Weber P."/>
            <person name="Bernet E."/>
            <person name="Pullido F."/>
            <person name="Nieckarz M."/>
            <person name="Delaby M."/>
            <person name="Nieves C."/>
            <person name="Viehboeck T."/>
            <person name="Krause N."/>
            <person name="Rivera-Millot A."/>
            <person name="Nakamura A."/>
            <person name="Vischer N."/>
            <person name="VanNieuwenhze M."/>
            <person name="Brun Y."/>
            <person name="Cava F."/>
            <person name="Bulgheresi S."/>
            <person name="Veyrier F."/>
        </authorList>
    </citation>
    <scope>NUCLEOTIDE SEQUENCE</scope>
    <source>
        <strain evidence="3">1258/02</strain>
    </source>
</reference>
<evidence type="ECO:0000259" key="1">
    <source>
        <dbReference type="Pfam" id="PF08241"/>
    </source>
</evidence>
<dbReference type="Proteomes" id="UP000829756">
    <property type="component" value="Chromosome"/>
</dbReference>
<dbReference type="Gene3D" id="3.40.50.150">
    <property type="entry name" value="Vaccinia Virus protein VP39"/>
    <property type="match status" value="1"/>
</dbReference>
<dbReference type="GO" id="GO:0032259">
    <property type="term" value="P:methylation"/>
    <property type="evidence" value="ECO:0007669"/>
    <property type="project" value="UniProtKB-KW"/>
</dbReference>
<feature type="domain" description="Methyltransferase type 11" evidence="1">
    <location>
        <begin position="70"/>
        <end position="116"/>
    </location>
</feature>
<evidence type="ECO:0000313" key="4">
    <source>
        <dbReference type="Proteomes" id="UP000294721"/>
    </source>
</evidence>
<reference evidence="3" key="2">
    <citation type="submission" date="2021-12" db="EMBL/GenBank/DDBJ databases">
        <authorList>
            <person name="Veyrier F.J."/>
        </authorList>
    </citation>
    <scope>NUCLEOTIDE SEQUENCE</scope>
    <source>
        <strain evidence="3">1258/02</strain>
    </source>
</reference>
<evidence type="ECO:0000313" key="2">
    <source>
        <dbReference type="EMBL" id="TCP02829.1"/>
    </source>
</evidence>
<sequence length="238" mass="26239">MNESKAMSCKILTDWFGRTDAGRYTAQREQQFYARALAGLHAGTVVQAGMPDWALWPNGQAVCVGRDVEMQADASAWADQALDLLLMPHVLECCDAPEVALAEAYRALKPEGRLVLTGLNPHSLWRFSCWFDGVRLPEQRRCLPLPQLKKQALSLGFTIESGQFMVYVPAVSSGKALKNWRFMEAAGDRWWPHAAAVYGLVLLKRTVGARPLPGREREAEEAGRSMALGVAKAQAGVK</sequence>
<reference evidence="2 4" key="1">
    <citation type="submission" date="2019-03" db="EMBL/GenBank/DDBJ databases">
        <title>Genomic Encyclopedia of Type Strains, Phase IV (KMG-IV): sequencing the most valuable type-strain genomes for metagenomic binning, comparative biology and taxonomic classification.</title>
        <authorList>
            <person name="Goeker M."/>
        </authorList>
    </citation>
    <scope>NUCLEOTIDE SEQUENCE [LARGE SCALE GENOMIC DNA]</scope>
    <source>
        <strain evidence="2 4">DSM 17474</strain>
    </source>
</reference>
<dbReference type="Pfam" id="PF08241">
    <property type="entry name" value="Methyltransf_11"/>
    <property type="match status" value="1"/>
</dbReference>
<dbReference type="AlphaFoldDB" id="A0AAE9GVP8"/>
<dbReference type="InterPro" id="IPR029063">
    <property type="entry name" value="SAM-dependent_MTases_sf"/>
</dbReference>
<organism evidence="3 5">
    <name type="scientific">Uruburuella suis</name>
    <dbReference type="NCBI Taxonomy" id="252130"/>
    <lineage>
        <taxon>Bacteria</taxon>
        <taxon>Pseudomonadati</taxon>
        <taxon>Pseudomonadota</taxon>
        <taxon>Betaproteobacteria</taxon>
        <taxon>Neisseriales</taxon>
        <taxon>Neisseriaceae</taxon>
        <taxon>Uruburuella</taxon>
    </lineage>
</organism>
<accession>A0AAE9GVP8</accession>
<dbReference type="InterPro" id="IPR013216">
    <property type="entry name" value="Methyltransf_11"/>
</dbReference>
<keyword evidence="3" id="KW-0808">Transferase</keyword>
<dbReference type="EMBL" id="SLXE01000022">
    <property type="protein sequence ID" value="TCP02829.1"/>
    <property type="molecule type" value="Genomic_DNA"/>
</dbReference>
<dbReference type="SUPFAM" id="SSF53335">
    <property type="entry name" value="S-adenosyl-L-methionine-dependent methyltransferases"/>
    <property type="match status" value="1"/>
</dbReference>
<dbReference type="EMBL" id="CP091507">
    <property type="protein sequence ID" value="UOO78595.1"/>
    <property type="molecule type" value="Genomic_DNA"/>
</dbReference>
<proteinExistence type="predicted"/>
<evidence type="ECO:0000313" key="5">
    <source>
        <dbReference type="Proteomes" id="UP000829756"/>
    </source>
</evidence>
<dbReference type="GO" id="GO:0008757">
    <property type="term" value="F:S-adenosylmethionine-dependent methyltransferase activity"/>
    <property type="evidence" value="ECO:0007669"/>
    <property type="project" value="InterPro"/>
</dbReference>